<dbReference type="EMBL" id="DYDO01000001">
    <property type="protein sequence ID" value="DBA32461.1"/>
    <property type="molecule type" value="Genomic_DNA"/>
</dbReference>
<dbReference type="Proteomes" id="UP001181693">
    <property type="component" value="Unassembled WGS sequence"/>
</dbReference>
<dbReference type="AlphaFoldDB" id="A0AAV3AM13"/>
<protein>
    <submittedName>
        <fullName evidence="1">Uncharacterized protein</fullName>
    </submittedName>
</protein>
<reference evidence="1" key="1">
    <citation type="thesis" date="2020" institute="ProQuest LLC" country="789 East Eisenhower Parkway, Ann Arbor, MI, USA">
        <title>Comparative Genomics and Chromosome Evolution.</title>
        <authorList>
            <person name="Mudd A.B."/>
        </authorList>
    </citation>
    <scope>NUCLEOTIDE SEQUENCE</scope>
    <source>
        <strain evidence="1">1538</strain>
        <tissue evidence="1">Blood</tissue>
    </source>
</reference>
<keyword evidence="2" id="KW-1185">Reference proteome</keyword>
<sequence length="72" mass="8461">MLVFIYSKIRRQPYALKSSISSQICFFCSLSHRLLHEDPEVRLAFYPQCLAFYVCQIHQHPMYSPCLFSASL</sequence>
<gene>
    <name evidence="1" type="ORF">GDO54_000253</name>
</gene>
<evidence type="ECO:0000313" key="1">
    <source>
        <dbReference type="EMBL" id="DBA32461.1"/>
    </source>
</evidence>
<comment type="caution">
    <text evidence="1">The sequence shown here is derived from an EMBL/GenBank/DDBJ whole genome shotgun (WGS) entry which is preliminary data.</text>
</comment>
<organism evidence="1 2">
    <name type="scientific">Pyxicephalus adspersus</name>
    <name type="common">African bullfrog</name>
    <dbReference type="NCBI Taxonomy" id="30357"/>
    <lineage>
        <taxon>Eukaryota</taxon>
        <taxon>Metazoa</taxon>
        <taxon>Chordata</taxon>
        <taxon>Craniata</taxon>
        <taxon>Vertebrata</taxon>
        <taxon>Euteleostomi</taxon>
        <taxon>Amphibia</taxon>
        <taxon>Batrachia</taxon>
        <taxon>Anura</taxon>
        <taxon>Neobatrachia</taxon>
        <taxon>Ranoidea</taxon>
        <taxon>Pyxicephalidae</taxon>
        <taxon>Pyxicephalinae</taxon>
        <taxon>Pyxicephalus</taxon>
    </lineage>
</organism>
<name>A0AAV3AM13_PYXAD</name>
<proteinExistence type="predicted"/>
<accession>A0AAV3AM13</accession>
<evidence type="ECO:0000313" key="2">
    <source>
        <dbReference type="Proteomes" id="UP001181693"/>
    </source>
</evidence>